<feature type="transmembrane region" description="Helical" evidence="4">
    <location>
        <begin position="68"/>
        <end position="91"/>
    </location>
</feature>
<feature type="transmembrane region" description="Helical" evidence="4">
    <location>
        <begin position="111"/>
        <end position="133"/>
    </location>
</feature>
<dbReference type="InterPro" id="IPR050327">
    <property type="entry name" value="Proton-linked_MCT"/>
</dbReference>
<dbReference type="CDD" id="cd17352">
    <property type="entry name" value="MFS_MCT_SLC16"/>
    <property type="match status" value="1"/>
</dbReference>
<dbReference type="PANTHER" id="PTHR11360">
    <property type="entry name" value="MONOCARBOXYLATE TRANSPORTER"/>
    <property type="match status" value="1"/>
</dbReference>
<feature type="region of interest" description="Disordered" evidence="3">
    <location>
        <begin position="1"/>
        <end position="42"/>
    </location>
</feature>
<evidence type="ECO:0008006" key="7">
    <source>
        <dbReference type="Google" id="ProtNLM"/>
    </source>
</evidence>
<feature type="transmembrane region" description="Helical" evidence="4">
    <location>
        <begin position="308"/>
        <end position="325"/>
    </location>
</feature>
<keyword evidence="4" id="KW-1133">Transmembrane helix</keyword>
<feature type="compositionally biased region" description="Polar residues" evidence="3">
    <location>
        <begin position="1"/>
        <end position="32"/>
    </location>
</feature>
<evidence type="ECO:0000256" key="2">
    <source>
        <dbReference type="ARBA" id="ARBA00006727"/>
    </source>
</evidence>
<dbReference type="PANTHER" id="PTHR11360:SF284">
    <property type="entry name" value="EG:103B4.3 PROTEIN-RELATED"/>
    <property type="match status" value="1"/>
</dbReference>
<dbReference type="InterPro" id="IPR036259">
    <property type="entry name" value="MFS_trans_sf"/>
</dbReference>
<feature type="transmembrane region" description="Helical" evidence="4">
    <location>
        <begin position="230"/>
        <end position="250"/>
    </location>
</feature>
<proteinExistence type="inferred from homology"/>
<feature type="transmembrane region" description="Helical" evidence="4">
    <location>
        <begin position="198"/>
        <end position="218"/>
    </location>
</feature>
<protein>
    <recommendedName>
        <fullName evidence="7">MFS general substrate transporter</fullName>
    </recommendedName>
</protein>
<keyword evidence="6" id="KW-1185">Reference proteome</keyword>
<evidence type="ECO:0000256" key="4">
    <source>
        <dbReference type="SAM" id="Phobius"/>
    </source>
</evidence>
<dbReference type="Proteomes" id="UP001139887">
    <property type="component" value="Unassembled WGS sequence"/>
</dbReference>
<name>A0A9W8I474_9FUNG</name>
<feature type="transmembrane region" description="Helical" evidence="4">
    <location>
        <begin position="362"/>
        <end position="386"/>
    </location>
</feature>
<feature type="transmembrane region" description="Helical" evidence="4">
    <location>
        <begin position="140"/>
        <end position="158"/>
    </location>
</feature>
<feature type="transmembrane region" description="Helical" evidence="4">
    <location>
        <begin position="164"/>
        <end position="186"/>
    </location>
</feature>
<organism evidence="5 6">
    <name type="scientific">Coemansia brasiliensis</name>
    <dbReference type="NCBI Taxonomy" id="2650707"/>
    <lineage>
        <taxon>Eukaryota</taxon>
        <taxon>Fungi</taxon>
        <taxon>Fungi incertae sedis</taxon>
        <taxon>Zoopagomycota</taxon>
        <taxon>Kickxellomycotina</taxon>
        <taxon>Kickxellomycetes</taxon>
        <taxon>Kickxellales</taxon>
        <taxon>Kickxellaceae</taxon>
        <taxon>Coemansia</taxon>
    </lineage>
</organism>
<dbReference type="InterPro" id="IPR011701">
    <property type="entry name" value="MFS"/>
</dbReference>
<comment type="caution">
    <text evidence="5">The sequence shown here is derived from an EMBL/GenBank/DDBJ whole genome shotgun (WGS) entry which is preliminary data.</text>
</comment>
<dbReference type="SUPFAM" id="SSF103473">
    <property type="entry name" value="MFS general substrate transporter"/>
    <property type="match status" value="1"/>
</dbReference>
<feature type="transmembrane region" description="Helical" evidence="4">
    <location>
        <begin position="337"/>
        <end position="356"/>
    </location>
</feature>
<dbReference type="Pfam" id="PF07690">
    <property type="entry name" value="MFS_1"/>
    <property type="match status" value="1"/>
</dbReference>
<evidence type="ECO:0000313" key="6">
    <source>
        <dbReference type="Proteomes" id="UP001139887"/>
    </source>
</evidence>
<feature type="transmembrane region" description="Helical" evidence="4">
    <location>
        <begin position="398"/>
        <end position="421"/>
    </location>
</feature>
<accession>A0A9W8I474</accession>
<dbReference type="EMBL" id="JANBUW010001086">
    <property type="protein sequence ID" value="KAJ2844418.1"/>
    <property type="molecule type" value="Genomic_DNA"/>
</dbReference>
<feature type="transmembrane region" description="Helical" evidence="4">
    <location>
        <begin position="433"/>
        <end position="453"/>
    </location>
</feature>
<keyword evidence="4" id="KW-0812">Transmembrane</keyword>
<reference evidence="5" key="1">
    <citation type="submission" date="2022-07" db="EMBL/GenBank/DDBJ databases">
        <title>Phylogenomic reconstructions and comparative analyses of Kickxellomycotina fungi.</title>
        <authorList>
            <person name="Reynolds N.K."/>
            <person name="Stajich J.E."/>
            <person name="Barry K."/>
            <person name="Grigoriev I.V."/>
            <person name="Crous P."/>
            <person name="Smith M.E."/>
        </authorList>
    </citation>
    <scope>NUCLEOTIDE SEQUENCE</scope>
    <source>
        <strain evidence="5">NRRL 1566</strain>
    </source>
</reference>
<sequence>MSHTADSSISASLNQLTVNETHSSAPSVNSKTGEMDIEKQNQPVDAVPVAKPRWWENKSLEDKPLDGMYGWAVVISGCFMLMFSMGCVNSYGTYETHYHLDQFPDEPVSTLSWVGTLQFGVMNFFGIPAGIMCERFDTRLVSFTGGVIMAVALIIASFCDDAIWKLIITQGIVFSIGASLVFIPSTSIPSQWFTKRRALAVGIVVAGSGIGGLWLTPATRAMIDQLGTPWSLRITGIIIFAVNTVASIFMRSRFKVQSRDKVVDFSVFRDIRFSLIFMGAICGTTAYFTPLFSLPSFAAQVVGKSDDFGTNLLTIINAASTLGRIGTGEVARFYGNINTMATCTLVSALSILVLWLPFESGGTLIACSIVYGLFCGGFIGLLPVVMADLWGVQRISTIIGLLYMANFVGTMVGAPSSGAILDNIGNGINYKPTIIFSGVFMLCASLFFMALRFTTNKKIFKRV</sequence>
<dbReference type="OrthoDB" id="6509908at2759"/>
<comment type="similarity">
    <text evidence="2">Belongs to the major facilitator superfamily. Monocarboxylate porter (TC 2.A.1.13) family.</text>
</comment>
<evidence type="ECO:0000256" key="1">
    <source>
        <dbReference type="ARBA" id="ARBA00004141"/>
    </source>
</evidence>
<dbReference type="GO" id="GO:0016020">
    <property type="term" value="C:membrane"/>
    <property type="evidence" value="ECO:0007669"/>
    <property type="project" value="UniProtKB-SubCell"/>
</dbReference>
<feature type="transmembrane region" description="Helical" evidence="4">
    <location>
        <begin position="271"/>
        <end position="288"/>
    </location>
</feature>
<dbReference type="AlphaFoldDB" id="A0A9W8I474"/>
<comment type="subcellular location">
    <subcellularLocation>
        <location evidence="1">Membrane</location>
        <topology evidence="1">Multi-pass membrane protein</topology>
    </subcellularLocation>
</comment>
<evidence type="ECO:0000256" key="3">
    <source>
        <dbReference type="SAM" id="MobiDB-lite"/>
    </source>
</evidence>
<evidence type="ECO:0000313" key="5">
    <source>
        <dbReference type="EMBL" id="KAJ2844418.1"/>
    </source>
</evidence>
<dbReference type="GO" id="GO:0022857">
    <property type="term" value="F:transmembrane transporter activity"/>
    <property type="evidence" value="ECO:0007669"/>
    <property type="project" value="InterPro"/>
</dbReference>
<gene>
    <name evidence="5" type="ORF">IWW36_005197</name>
</gene>
<keyword evidence="4" id="KW-0472">Membrane</keyword>
<dbReference type="Gene3D" id="1.20.1250.20">
    <property type="entry name" value="MFS general substrate transporter like domains"/>
    <property type="match status" value="2"/>
</dbReference>